<dbReference type="Pfam" id="PF00015">
    <property type="entry name" value="MCPsignal"/>
    <property type="match status" value="1"/>
</dbReference>
<dbReference type="InterPro" id="IPR004089">
    <property type="entry name" value="MCPsignal_dom"/>
</dbReference>
<dbReference type="SUPFAM" id="SSF58104">
    <property type="entry name" value="Methyl-accepting chemotaxis protein (MCP) signaling domain"/>
    <property type="match status" value="1"/>
</dbReference>
<evidence type="ECO:0000313" key="8">
    <source>
        <dbReference type="EMBL" id="GFO68063.1"/>
    </source>
</evidence>
<dbReference type="PANTHER" id="PTHR32089">
    <property type="entry name" value="METHYL-ACCEPTING CHEMOTAXIS PROTEIN MCPB"/>
    <property type="match status" value="1"/>
</dbReference>
<gene>
    <name evidence="8" type="primary">mcp40H-10_1</name>
    <name evidence="8" type="ORF">GMLC_16420</name>
</gene>
<dbReference type="GO" id="GO:0016020">
    <property type="term" value="C:membrane"/>
    <property type="evidence" value="ECO:0007669"/>
    <property type="project" value="UniProtKB-SubCell"/>
</dbReference>
<keyword evidence="2 4" id="KW-0807">Transducer</keyword>
<dbReference type="SMART" id="SM00283">
    <property type="entry name" value="MA"/>
    <property type="match status" value="1"/>
</dbReference>
<name>A0A6V8N974_9BACT</name>
<evidence type="ECO:0000256" key="1">
    <source>
        <dbReference type="ARBA" id="ARBA00004370"/>
    </source>
</evidence>
<keyword evidence="5" id="KW-0812">Transmembrane</keyword>
<dbReference type="FunFam" id="1.10.287.950:FF:000001">
    <property type="entry name" value="Methyl-accepting chemotaxis sensory transducer"/>
    <property type="match status" value="1"/>
</dbReference>
<feature type="domain" description="HAMP" evidence="7">
    <location>
        <begin position="63"/>
        <end position="115"/>
    </location>
</feature>
<dbReference type="AlphaFoldDB" id="A0A6V8N974"/>
<evidence type="ECO:0000256" key="4">
    <source>
        <dbReference type="PROSITE-ProRule" id="PRU00284"/>
    </source>
</evidence>
<feature type="transmembrane region" description="Helical" evidence="5">
    <location>
        <begin position="15"/>
        <end position="35"/>
    </location>
</feature>
<evidence type="ECO:0000256" key="2">
    <source>
        <dbReference type="ARBA" id="ARBA00023224"/>
    </source>
</evidence>
<dbReference type="RefSeq" id="WP_183360594.1">
    <property type="nucleotide sequence ID" value="NZ_BLXZ01000003.1"/>
</dbReference>
<dbReference type="PROSITE" id="PS50885">
    <property type="entry name" value="HAMP"/>
    <property type="match status" value="1"/>
</dbReference>
<evidence type="ECO:0000259" key="7">
    <source>
        <dbReference type="PROSITE" id="PS50885"/>
    </source>
</evidence>
<comment type="similarity">
    <text evidence="3">Belongs to the methyl-accepting chemotaxis (MCP) protein family.</text>
</comment>
<protein>
    <submittedName>
        <fullName evidence="8">Methyl-accepting chemotaxis protein</fullName>
    </submittedName>
</protein>
<feature type="transmembrane region" description="Helical" evidence="5">
    <location>
        <begin position="47"/>
        <end position="65"/>
    </location>
</feature>
<comment type="caution">
    <text evidence="8">The sequence shown here is derived from an EMBL/GenBank/DDBJ whole genome shotgun (WGS) entry which is preliminary data.</text>
</comment>
<keyword evidence="9" id="KW-1185">Reference proteome</keyword>
<feature type="domain" description="Methyl-accepting transducer" evidence="6">
    <location>
        <begin position="120"/>
        <end position="356"/>
    </location>
</feature>
<evidence type="ECO:0000259" key="6">
    <source>
        <dbReference type="PROSITE" id="PS50111"/>
    </source>
</evidence>
<reference evidence="9" key="1">
    <citation type="submission" date="2020-06" db="EMBL/GenBank/DDBJ databases">
        <title>Draft genomic sequecing of Geomonas sp. Red745.</title>
        <authorList>
            <person name="Itoh H."/>
            <person name="Xu Z.X."/>
            <person name="Ushijima N."/>
            <person name="Masuda Y."/>
            <person name="Shiratori Y."/>
            <person name="Senoo K."/>
        </authorList>
    </citation>
    <scope>NUCLEOTIDE SEQUENCE [LARGE SCALE GENOMIC DNA]</scope>
    <source>
        <strain evidence="9">Red745</strain>
    </source>
</reference>
<keyword evidence="5" id="KW-0472">Membrane</keyword>
<dbReference type="PROSITE" id="PS50111">
    <property type="entry name" value="CHEMOTAXIS_TRANSDUC_2"/>
    <property type="match status" value="1"/>
</dbReference>
<sequence>MASLWNYYLNFTIKARLGTLCVCYSLCIVAMAFTAQSDSNLIKYGSMLLFIVLGGVFGWVNIWSINRPIQRAIAYLQAMARGDLSQNISALRKNEFSKMISAMAELQDAMRSIISGIKSTADHLEESSGQLSATSTQIVAGTEDASVQSGVVTTSVDDMASISCTIAENCQEMSNSAQKTSTATRSGAETIDKMRSIMGEIEQMVIGTMEAVKALGTNSERIGDIVVAIEDIADQTNLLALNAAIEAARAGEQGRGFAVVADEVRNLAERTSRSTREIQSIIGALQGDVKNVVNSMEQSASSVRNGAVDVQHSSEAMNVIKGHIEPLLNYVGQVAAAAQQQSQTTSGITGSMRNISQVIQVAAAGAHQTEHAAVELSRSSRELQQMVNRFKLAS</sequence>
<dbReference type="Proteomes" id="UP000587586">
    <property type="component" value="Unassembled WGS sequence"/>
</dbReference>
<dbReference type="SMART" id="SM00304">
    <property type="entry name" value="HAMP"/>
    <property type="match status" value="1"/>
</dbReference>
<dbReference type="InterPro" id="IPR003660">
    <property type="entry name" value="HAMP_dom"/>
</dbReference>
<dbReference type="GO" id="GO:0007165">
    <property type="term" value="P:signal transduction"/>
    <property type="evidence" value="ECO:0007669"/>
    <property type="project" value="UniProtKB-KW"/>
</dbReference>
<evidence type="ECO:0000256" key="3">
    <source>
        <dbReference type="ARBA" id="ARBA00029447"/>
    </source>
</evidence>
<organism evidence="8 9">
    <name type="scientific">Geomonas limicola</name>
    <dbReference type="NCBI Taxonomy" id="2740186"/>
    <lineage>
        <taxon>Bacteria</taxon>
        <taxon>Pseudomonadati</taxon>
        <taxon>Thermodesulfobacteriota</taxon>
        <taxon>Desulfuromonadia</taxon>
        <taxon>Geobacterales</taxon>
        <taxon>Geobacteraceae</taxon>
        <taxon>Geomonas</taxon>
    </lineage>
</organism>
<dbReference type="Gene3D" id="1.10.287.950">
    <property type="entry name" value="Methyl-accepting chemotaxis protein"/>
    <property type="match status" value="1"/>
</dbReference>
<dbReference type="PANTHER" id="PTHR32089:SF112">
    <property type="entry name" value="LYSOZYME-LIKE PROTEIN-RELATED"/>
    <property type="match status" value="1"/>
</dbReference>
<evidence type="ECO:0000256" key="5">
    <source>
        <dbReference type="SAM" id="Phobius"/>
    </source>
</evidence>
<evidence type="ECO:0000313" key="9">
    <source>
        <dbReference type="Proteomes" id="UP000587586"/>
    </source>
</evidence>
<comment type="subcellular location">
    <subcellularLocation>
        <location evidence="1">Membrane</location>
    </subcellularLocation>
</comment>
<proteinExistence type="inferred from homology"/>
<dbReference type="GO" id="GO:0006935">
    <property type="term" value="P:chemotaxis"/>
    <property type="evidence" value="ECO:0007669"/>
    <property type="project" value="UniProtKB-ARBA"/>
</dbReference>
<accession>A0A6V8N974</accession>
<keyword evidence="5" id="KW-1133">Transmembrane helix</keyword>
<dbReference type="EMBL" id="BLXZ01000003">
    <property type="protein sequence ID" value="GFO68063.1"/>
    <property type="molecule type" value="Genomic_DNA"/>
</dbReference>
<dbReference type="Pfam" id="PF00672">
    <property type="entry name" value="HAMP"/>
    <property type="match status" value="1"/>
</dbReference>